<dbReference type="EMBL" id="CP139472">
    <property type="protein sequence ID" value="WPU48827.1"/>
    <property type="molecule type" value="Genomic_DNA"/>
</dbReference>
<reference evidence="7 9" key="4">
    <citation type="submission" date="2023-11" db="EMBL/GenBank/DDBJ databases">
        <title>MicrobeMod: A computational toolkit for identifying prokaryotic methylation and restriction-modification with nanopore sequencing.</title>
        <authorList>
            <person name="Crits-Christoph A."/>
            <person name="Kang S.C."/>
            <person name="Lee H."/>
            <person name="Ostrov N."/>
        </authorList>
    </citation>
    <scope>NUCLEOTIDE SEQUENCE [LARGE SCALE GENOMIC DNA]</scope>
    <source>
        <strain evidence="7 9">ATCC 33173</strain>
    </source>
</reference>
<dbReference type="AlphaFoldDB" id="A0A1R4A4C0"/>
<keyword evidence="5" id="KW-0472">Membrane</keyword>
<organism evidence="6 8">
    <name type="scientific">Halomonas elongata (strain ATCC 33173 / DSM 2581 / NBRC 15536 / NCIMB 2198 / 1H9)</name>
    <dbReference type="NCBI Taxonomy" id="768066"/>
    <lineage>
        <taxon>Bacteria</taxon>
        <taxon>Pseudomonadati</taxon>
        <taxon>Pseudomonadota</taxon>
        <taxon>Gammaproteobacteria</taxon>
        <taxon>Oceanospirillales</taxon>
        <taxon>Halomonadaceae</taxon>
        <taxon>Halomonas</taxon>
    </lineage>
</organism>
<evidence type="ECO:0000256" key="3">
    <source>
        <dbReference type="ARBA" id="ARBA00022692"/>
    </source>
</evidence>
<keyword evidence="2" id="KW-0488">Methylation</keyword>
<dbReference type="GO" id="GO:0015628">
    <property type="term" value="P:protein secretion by the type II secretion system"/>
    <property type="evidence" value="ECO:0007669"/>
    <property type="project" value="InterPro"/>
</dbReference>
<dbReference type="Proteomes" id="UP000008707">
    <property type="component" value="Chromosome"/>
</dbReference>
<dbReference type="EMBL" id="FN869568">
    <property type="protein sequence ID" value="SJK83813.1"/>
    <property type="molecule type" value="Genomic_DNA"/>
</dbReference>
<accession>A0A1R4A4C0</accession>
<dbReference type="GO" id="GO:0016020">
    <property type="term" value="C:membrane"/>
    <property type="evidence" value="ECO:0007669"/>
    <property type="project" value="UniProtKB-SubCell"/>
</dbReference>
<dbReference type="Pfam" id="PF07963">
    <property type="entry name" value="N_methyl"/>
    <property type="match status" value="1"/>
</dbReference>
<dbReference type="InterPro" id="IPR012902">
    <property type="entry name" value="N_methyl_site"/>
</dbReference>
<dbReference type="KEGG" id="hel:HELO_2775A"/>
<dbReference type="GeneID" id="91010114"/>
<evidence type="ECO:0000313" key="6">
    <source>
        <dbReference type="EMBL" id="SJK83813.1"/>
    </source>
</evidence>
<dbReference type="SUPFAM" id="SSF54523">
    <property type="entry name" value="Pili subunits"/>
    <property type="match status" value="1"/>
</dbReference>
<evidence type="ECO:0000313" key="7">
    <source>
        <dbReference type="EMBL" id="WPU48827.1"/>
    </source>
</evidence>
<dbReference type="PRINTS" id="PR00885">
    <property type="entry name" value="BCTERIALGSPH"/>
</dbReference>
<keyword evidence="9" id="KW-1185">Reference proteome</keyword>
<evidence type="ECO:0000256" key="1">
    <source>
        <dbReference type="ARBA" id="ARBA00004167"/>
    </source>
</evidence>
<dbReference type="OrthoDB" id="7013103at2"/>
<evidence type="ECO:0000313" key="9">
    <source>
        <dbReference type="Proteomes" id="UP001322512"/>
    </source>
</evidence>
<dbReference type="InterPro" id="IPR045584">
    <property type="entry name" value="Pilin-like"/>
</dbReference>
<name>A0A1R4A4C0_HALED</name>
<dbReference type="GO" id="GO:0015627">
    <property type="term" value="C:type II protein secretion system complex"/>
    <property type="evidence" value="ECO:0007669"/>
    <property type="project" value="InterPro"/>
</dbReference>
<evidence type="ECO:0000313" key="8">
    <source>
        <dbReference type="Proteomes" id="UP000008707"/>
    </source>
</evidence>
<gene>
    <name evidence="6" type="primary">gspI1</name>
    <name evidence="6" type="ORF">HELO_2775A</name>
    <name evidence="7" type="ORF">SR933_08000</name>
</gene>
<dbReference type="Proteomes" id="UP001322512">
    <property type="component" value="Chromosome"/>
</dbReference>
<protein>
    <submittedName>
        <fullName evidence="6">General secretion pathway protein GspI</fullName>
    </submittedName>
    <submittedName>
        <fullName evidence="7">Prepilin-type N-terminal cleavage/methylation domain-containing protein</fullName>
    </submittedName>
</protein>
<proteinExistence type="predicted"/>
<keyword evidence="3" id="KW-0812">Transmembrane</keyword>
<evidence type="ECO:0000256" key="4">
    <source>
        <dbReference type="ARBA" id="ARBA00022989"/>
    </source>
</evidence>
<dbReference type="RefSeq" id="WP_041602063.1">
    <property type="nucleotide sequence ID" value="NC_014532.2"/>
</dbReference>
<dbReference type="PROSITE" id="PS00409">
    <property type="entry name" value="PROKAR_NTER_METHYL"/>
    <property type="match status" value="1"/>
</dbReference>
<dbReference type="InterPro" id="IPR002416">
    <property type="entry name" value="T2SS_protein-GspH"/>
</dbReference>
<evidence type="ECO:0000256" key="2">
    <source>
        <dbReference type="ARBA" id="ARBA00022481"/>
    </source>
</evidence>
<reference evidence="6" key="2">
    <citation type="submission" date="2010-05" db="EMBL/GenBank/DDBJ databases">
        <title>Revision and reannotation of the Halomonas elongata DSM 2581(T) genome.</title>
        <authorList>
            <person name="Pfeiffer F."/>
            <person name="Bagyan I."/>
            <person name="Alfaro-Espinoza G."/>
            <person name="Zamora-Lagos M.A."/>
            <person name="Habermann B."/>
            <person name="Oesterhelt D."/>
            <person name="Kunte H.J."/>
        </authorList>
    </citation>
    <scope>NUCLEOTIDE SEQUENCE</scope>
    <source>
        <strain evidence="6">Type strain: DSM 2581</strain>
    </source>
</reference>
<reference evidence="6" key="1">
    <citation type="journal article" date="2010" name="Environ. Microbiol.">
        <title>A blueprint of ectoine metabolism from the genome of the industrial producer Halomonas elongata DSM 2581(T).</title>
        <authorList>
            <person name="Schwibbert K."/>
            <person name="Marin-Sanguino A."/>
            <person name="Bagyan I."/>
            <person name="Heidrich G."/>
            <person name="Lentzen G."/>
            <person name="Seitz H."/>
            <person name="Rampp M."/>
            <person name="Schuster S.C."/>
            <person name="Klenk H.P."/>
            <person name="Pfeiffer F."/>
            <person name="Oesterhelt D."/>
            <person name="Kunte H.J."/>
        </authorList>
    </citation>
    <scope>NUCLEOTIDE SEQUENCE</scope>
    <source>
        <strain evidence="6">Type strain: DSM 2581</strain>
    </source>
</reference>
<keyword evidence="4" id="KW-1133">Transmembrane helix</keyword>
<comment type="subcellular location">
    <subcellularLocation>
        <location evidence="1">Membrane</location>
        <topology evidence="1">Single-pass membrane protein</topology>
    </subcellularLocation>
</comment>
<sequence>MSRARGFTLLEMLAALVLLAIAASVLFGAFGQSTRSLSRVAGHERLDAAARSLMDAFDDRRLTPGREQGRWDGLAWTLEVTPQPSAPAGTVLYRLDLDVVDGRRRAHYATLRLRGREATP</sequence>
<reference evidence="8" key="3">
    <citation type="journal article" date="2011" name="Environ. Microbiol.">
        <title>A blueprint of ectoine metabolism from the genome of the industrial producer Halomonas elongata DSM 2581(T).</title>
        <authorList>
            <person name="Schwibbert K."/>
            <person name="Marin-Sanguino A."/>
            <person name="Bagyan I."/>
            <person name="Heidrich G."/>
            <person name="Lentzen G."/>
            <person name="Seitz H."/>
            <person name="Rampp M."/>
            <person name="Schuster S.C."/>
            <person name="Klenk H.P."/>
            <person name="Pfeiffer F."/>
            <person name="Oesterhelt D."/>
            <person name="Kunte H.J."/>
        </authorList>
    </citation>
    <scope>NUCLEOTIDE SEQUENCE [LARGE SCALE GENOMIC DNA]</scope>
    <source>
        <strain evidence="8">ATCC 33173 / DSM 2581 / NBRC 15536 / NCIMB 2198 / 1H9</strain>
    </source>
</reference>
<dbReference type="NCBIfam" id="TIGR02532">
    <property type="entry name" value="IV_pilin_GFxxxE"/>
    <property type="match status" value="1"/>
</dbReference>
<evidence type="ECO:0000256" key="5">
    <source>
        <dbReference type="ARBA" id="ARBA00023136"/>
    </source>
</evidence>